<evidence type="ECO:0000256" key="5">
    <source>
        <dbReference type="ARBA" id="ARBA00023002"/>
    </source>
</evidence>
<protein>
    <submittedName>
        <fullName evidence="8">Acyl-CoA dehydrogenase</fullName>
    </submittedName>
</protein>
<dbReference type="PANTHER" id="PTHR43884:SF20">
    <property type="entry name" value="ACYL-COA DEHYDROGENASE FADE28"/>
    <property type="match status" value="1"/>
</dbReference>
<evidence type="ECO:0000259" key="6">
    <source>
        <dbReference type="Pfam" id="PF00441"/>
    </source>
</evidence>
<feature type="domain" description="Acyl-CoA dehydrogenase/oxidase C-terminal" evidence="6">
    <location>
        <begin position="225"/>
        <end position="364"/>
    </location>
</feature>
<dbReference type="OrthoDB" id="9770681at2"/>
<keyword evidence="4" id="KW-0274">FAD</keyword>
<proteinExistence type="inferred from homology"/>
<evidence type="ECO:0000256" key="4">
    <source>
        <dbReference type="ARBA" id="ARBA00022827"/>
    </source>
</evidence>
<dbReference type="InterPro" id="IPR046373">
    <property type="entry name" value="Acyl-CoA_Oxase/DH_mid-dom_sf"/>
</dbReference>
<dbReference type="SUPFAM" id="SSF56645">
    <property type="entry name" value="Acyl-CoA dehydrogenase NM domain-like"/>
    <property type="match status" value="1"/>
</dbReference>
<dbReference type="AlphaFoldDB" id="A0A261RYG0"/>
<dbReference type="Gene3D" id="1.10.540.10">
    <property type="entry name" value="Acyl-CoA dehydrogenase/oxidase, N-terminal domain"/>
    <property type="match status" value="1"/>
</dbReference>
<keyword evidence="9" id="KW-1185">Reference proteome</keyword>
<sequence>MDFEYSTEQRMLADSLARLVADNWTMARRRARQGALDPAAWNSLAELGVLGLTIDADHGGFGEAPASLLPVHLELGRGLVDEPVIASGVMSATAIGASGNAEAAQRWLPAIASGEAIVTIAYQEPGRRYAVAPETCRLSGMVLEGSKHLVWHGAAAHAWIVSARDEAAGEPVLLLVPAGTQGVSVAETDTLDRSRCARIDFDKVKLAPEHVLARGDAARAALDLALAWGTTALCAHAAGAIARLLDITVDYLKTRKQFGQPLAAFQALQHAMAEMVVAREMALSMAYVAAAALAEPDARARRRMIAAAKIEVAQAGRFVSQKAVQLHGGMGMTDELEVGDFFKRLTVIELLFGDTAEQLAIMEETA</sequence>
<feature type="domain" description="Acyl-CoA dehydrogenase/oxidase N-terminal" evidence="7">
    <location>
        <begin position="7"/>
        <end position="115"/>
    </location>
</feature>
<dbReference type="Proteomes" id="UP000216020">
    <property type="component" value="Unassembled WGS sequence"/>
</dbReference>
<comment type="similarity">
    <text evidence="2">Belongs to the acyl-CoA dehydrogenase family.</text>
</comment>
<evidence type="ECO:0000259" key="7">
    <source>
        <dbReference type="Pfam" id="PF02771"/>
    </source>
</evidence>
<evidence type="ECO:0000256" key="1">
    <source>
        <dbReference type="ARBA" id="ARBA00001974"/>
    </source>
</evidence>
<dbReference type="GO" id="GO:0003995">
    <property type="term" value="F:acyl-CoA dehydrogenase activity"/>
    <property type="evidence" value="ECO:0007669"/>
    <property type="project" value="TreeGrafter"/>
</dbReference>
<gene>
    <name evidence="8" type="ORF">CAL29_17875</name>
</gene>
<dbReference type="Gene3D" id="2.40.110.10">
    <property type="entry name" value="Butyryl-CoA Dehydrogenase, subunit A, domain 2"/>
    <property type="match status" value="1"/>
</dbReference>
<reference evidence="9" key="1">
    <citation type="submission" date="2017-05" db="EMBL/GenBank/DDBJ databases">
        <title>Complete and WGS of Bordetella genogroups.</title>
        <authorList>
            <person name="Spilker T."/>
            <person name="Lipuma J."/>
        </authorList>
    </citation>
    <scope>NUCLEOTIDE SEQUENCE [LARGE SCALE GENOMIC DNA]</scope>
    <source>
        <strain evidence="9">AU16122</strain>
    </source>
</reference>
<evidence type="ECO:0000313" key="9">
    <source>
        <dbReference type="Proteomes" id="UP000216020"/>
    </source>
</evidence>
<evidence type="ECO:0000256" key="2">
    <source>
        <dbReference type="ARBA" id="ARBA00009347"/>
    </source>
</evidence>
<dbReference type="EMBL" id="NEVM01000005">
    <property type="protein sequence ID" value="OZI29955.1"/>
    <property type="molecule type" value="Genomic_DNA"/>
</dbReference>
<keyword evidence="3" id="KW-0285">Flavoprotein</keyword>
<dbReference type="Pfam" id="PF00441">
    <property type="entry name" value="Acyl-CoA_dh_1"/>
    <property type="match status" value="1"/>
</dbReference>
<keyword evidence="5" id="KW-0560">Oxidoreductase</keyword>
<accession>A0A261RYG0</accession>
<name>A0A261RYG0_9BORD</name>
<dbReference type="SUPFAM" id="SSF47203">
    <property type="entry name" value="Acyl-CoA dehydrogenase C-terminal domain-like"/>
    <property type="match status" value="1"/>
</dbReference>
<comment type="caution">
    <text evidence="8">The sequence shown here is derived from an EMBL/GenBank/DDBJ whole genome shotgun (WGS) entry which is preliminary data.</text>
</comment>
<dbReference type="InterPro" id="IPR036250">
    <property type="entry name" value="AcylCo_DH-like_C"/>
</dbReference>
<dbReference type="RefSeq" id="WP_094854394.1">
    <property type="nucleotide sequence ID" value="NZ_NEVM01000005.1"/>
</dbReference>
<dbReference type="InterPro" id="IPR013786">
    <property type="entry name" value="AcylCoA_DH/ox_N"/>
</dbReference>
<dbReference type="InterPro" id="IPR009100">
    <property type="entry name" value="AcylCoA_DH/oxidase_NM_dom_sf"/>
</dbReference>
<dbReference type="CDD" id="cd00567">
    <property type="entry name" value="ACAD"/>
    <property type="match status" value="1"/>
</dbReference>
<dbReference type="InterPro" id="IPR009075">
    <property type="entry name" value="AcylCo_DH/oxidase_C"/>
</dbReference>
<comment type="cofactor">
    <cofactor evidence="1">
        <name>FAD</name>
        <dbReference type="ChEBI" id="CHEBI:57692"/>
    </cofactor>
</comment>
<dbReference type="Pfam" id="PF02771">
    <property type="entry name" value="Acyl-CoA_dh_N"/>
    <property type="match status" value="1"/>
</dbReference>
<dbReference type="PANTHER" id="PTHR43884">
    <property type="entry name" value="ACYL-COA DEHYDROGENASE"/>
    <property type="match status" value="1"/>
</dbReference>
<organism evidence="8 9">
    <name type="scientific">Bordetella genomosp. 10</name>
    <dbReference type="NCBI Taxonomy" id="1416804"/>
    <lineage>
        <taxon>Bacteria</taxon>
        <taxon>Pseudomonadati</taxon>
        <taxon>Pseudomonadota</taxon>
        <taxon>Betaproteobacteria</taxon>
        <taxon>Burkholderiales</taxon>
        <taxon>Alcaligenaceae</taxon>
        <taxon>Bordetella</taxon>
    </lineage>
</organism>
<dbReference type="Gene3D" id="1.20.140.10">
    <property type="entry name" value="Butyryl-CoA Dehydrogenase, subunit A, domain 3"/>
    <property type="match status" value="1"/>
</dbReference>
<evidence type="ECO:0000313" key="8">
    <source>
        <dbReference type="EMBL" id="OZI29955.1"/>
    </source>
</evidence>
<dbReference type="InterPro" id="IPR037069">
    <property type="entry name" value="AcylCoA_DH/ox_N_sf"/>
</dbReference>
<dbReference type="GO" id="GO:0050660">
    <property type="term" value="F:flavin adenine dinucleotide binding"/>
    <property type="evidence" value="ECO:0007669"/>
    <property type="project" value="InterPro"/>
</dbReference>
<evidence type="ECO:0000256" key="3">
    <source>
        <dbReference type="ARBA" id="ARBA00022630"/>
    </source>
</evidence>